<name>A0A0Q3TIE1_9BACI</name>
<dbReference type="FunFam" id="1.10.3660.10:FF:000003">
    <property type="entry name" value="Prephenate dehydrogenase"/>
    <property type="match status" value="1"/>
</dbReference>
<dbReference type="NCBIfam" id="NF005107">
    <property type="entry name" value="PRK06545.1-5"/>
    <property type="match status" value="1"/>
</dbReference>
<dbReference type="PATRIC" id="fig|157838.3.peg.2082"/>
<evidence type="ECO:0000256" key="8">
    <source>
        <dbReference type="ARBA" id="ARBA00023027"/>
    </source>
</evidence>
<dbReference type="GO" id="GO:0006571">
    <property type="term" value="P:tyrosine biosynthetic process"/>
    <property type="evidence" value="ECO:0007669"/>
    <property type="project" value="UniProtKB-UniPathway"/>
</dbReference>
<evidence type="ECO:0000313" key="13">
    <source>
        <dbReference type="EMBL" id="KQL53710.1"/>
    </source>
</evidence>
<comment type="pathway">
    <text evidence="1">Amino-acid biosynthesis; L-tyrosine biosynthesis; (4-hydroxyphenyl)pyruvate from prephenate (NAD(+) route): step 1/1.</text>
</comment>
<keyword evidence="9" id="KW-0057">Aromatic amino acid biosynthesis</keyword>
<dbReference type="Pfam" id="PF01842">
    <property type="entry name" value="ACT"/>
    <property type="match status" value="1"/>
</dbReference>
<dbReference type="SUPFAM" id="SSF55021">
    <property type="entry name" value="ACT-like"/>
    <property type="match status" value="1"/>
</dbReference>
<dbReference type="GO" id="GO:0008977">
    <property type="term" value="F:prephenate dehydrogenase (NAD+) activity"/>
    <property type="evidence" value="ECO:0007669"/>
    <property type="project" value="UniProtKB-EC"/>
</dbReference>
<evidence type="ECO:0000256" key="7">
    <source>
        <dbReference type="ARBA" id="ARBA00023002"/>
    </source>
</evidence>
<dbReference type="STRING" id="157838.AN964_09485"/>
<protein>
    <recommendedName>
        <fullName evidence="4">Prephenate dehydrogenase</fullName>
        <ecNumber evidence="3">1.3.1.12</ecNumber>
    </recommendedName>
</protein>
<dbReference type="OrthoDB" id="9802008at2"/>
<dbReference type="PROSITE" id="PS51176">
    <property type="entry name" value="PDH_ADH"/>
    <property type="match status" value="1"/>
</dbReference>
<comment type="caution">
    <text evidence="13">The sequence shown here is derived from an EMBL/GenBank/DDBJ whole genome shotgun (WGS) entry which is preliminary data.</text>
</comment>
<dbReference type="Gene3D" id="1.10.3660.10">
    <property type="entry name" value="6-phosphogluconate dehydrogenase C-terminal like domain"/>
    <property type="match status" value="1"/>
</dbReference>
<dbReference type="InterPro" id="IPR045865">
    <property type="entry name" value="ACT-like_dom_sf"/>
</dbReference>
<dbReference type="EMBL" id="LJJC01000004">
    <property type="protein sequence ID" value="KQL53710.1"/>
    <property type="molecule type" value="Genomic_DNA"/>
</dbReference>
<dbReference type="Pfam" id="PF20463">
    <property type="entry name" value="PDH_C"/>
    <property type="match status" value="1"/>
</dbReference>
<evidence type="ECO:0000256" key="4">
    <source>
        <dbReference type="ARBA" id="ARBA00016891"/>
    </source>
</evidence>
<dbReference type="Gene3D" id="3.40.50.720">
    <property type="entry name" value="NAD(P)-binding Rossmann-like Domain"/>
    <property type="match status" value="1"/>
</dbReference>
<feature type="domain" description="ACT" evidence="12">
    <location>
        <begin position="297"/>
        <end position="367"/>
    </location>
</feature>
<proteinExistence type="inferred from homology"/>
<keyword evidence="5" id="KW-0827">Tyrosine biosynthesis</keyword>
<keyword evidence="8" id="KW-0520">NAD</keyword>
<gene>
    <name evidence="13" type="ORF">AN964_09485</name>
</gene>
<dbReference type="RefSeq" id="WP_055739444.1">
    <property type="nucleotide sequence ID" value="NZ_JAAIWL010000013.1"/>
</dbReference>
<dbReference type="Proteomes" id="UP000051888">
    <property type="component" value="Unassembled WGS sequence"/>
</dbReference>
<evidence type="ECO:0000259" key="12">
    <source>
        <dbReference type="PROSITE" id="PS51671"/>
    </source>
</evidence>
<evidence type="ECO:0000313" key="14">
    <source>
        <dbReference type="Proteomes" id="UP000051888"/>
    </source>
</evidence>
<dbReference type="PANTHER" id="PTHR21363">
    <property type="entry name" value="PREPHENATE DEHYDROGENASE"/>
    <property type="match status" value="1"/>
</dbReference>
<comment type="catalytic activity">
    <reaction evidence="10">
        <text>prephenate + NAD(+) = 3-(4-hydroxyphenyl)pyruvate + CO2 + NADH</text>
        <dbReference type="Rhea" id="RHEA:13869"/>
        <dbReference type="ChEBI" id="CHEBI:16526"/>
        <dbReference type="ChEBI" id="CHEBI:29934"/>
        <dbReference type="ChEBI" id="CHEBI:36242"/>
        <dbReference type="ChEBI" id="CHEBI:57540"/>
        <dbReference type="ChEBI" id="CHEBI:57945"/>
        <dbReference type="EC" id="1.3.1.12"/>
    </reaction>
</comment>
<evidence type="ECO:0000256" key="6">
    <source>
        <dbReference type="ARBA" id="ARBA00022605"/>
    </source>
</evidence>
<keyword evidence="7" id="KW-0560">Oxidoreductase</keyword>
<sequence>MRGNVFIVGLGLIGGSLALTIKKQHPDVIIHGYDVNEEEMNKAIILKIIDKKAESFQQGAEIADLIILSTPVLVTEKLMVQLANLQLKENVLITDTGSTKKTIVDKAKVLTEKGIQFIGGHPMAGSHKSGVTAAKEQLFENAFYIFTPNSSQKTEQINTLKEWLSGTKARFMELTAEDHDEMTGILSHLPHVIASSLVEQAKEAEENYPLLSRLAAGGFRDITRIASSDPTMWASISLLNRDVLVRLLKQWIGKMNHITDLIQEENFDELYAFFQEAKVFRDELPVHSTGVIHSFYDLFIDIPDYPGIISEITGYLAEEKISITNIRILETREDVYGVLRISFQNEQDRSLAKECLEKRTTYDLFIQ</sequence>
<evidence type="ECO:0000256" key="9">
    <source>
        <dbReference type="ARBA" id="ARBA00023141"/>
    </source>
</evidence>
<dbReference type="AlphaFoldDB" id="A0A0Q3TIE1"/>
<organism evidence="13 14">
    <name type="scientific">Heyndrickxia shackletonii</name>
    <dbReference type="NCBI Taxonomy" id="157838"/>
    <lineage>
        <taxon>Bacteria</taxon>
        <taxon>Bacillati</taxon>
        <taxon>Bacillota</taxon>
        <taxon>Bacilli</taxon>
        <taxon>Bacillales</taxon>
        <taxon>Bacillaceae</taxon>
        <taxon>Heyndrickxia</taxon>
    </lineage>
</organism>
<evidence type="ECO:0000256" key="5">
    <source>
        <dbReference type="ARBA" id="ARBA00022498"/>
    </source>
</evidence>
<dbReference type="CDD" id="cd04909">
    <property type="entry name" value="ACT_PDH-BS"/>
    <property type="match status" value="1"/>
</dbReference>
<dbReference type="Pfam" id="PF02153">
    <property type="entry name" value="PDH_N"/>
    <property type="match status" value="1"/>
</dbReference>
<comment type="similarity">
    <text evidence="2">Belongs to the prephenate/arogenate dehydrogenase family.</text>
</comment>
<dbReference type="InterPro" id="IPR003099">
    <property type="entry name" value="Prephen_DH"/>
</dbReference>
<accession>A0A0Q3TIE1</accession>
<reference evidence="13 14" key="1">
    <citation type="submission" date="2015-09" db="EMBL/GenBank/DDBJ databases">
        <title>Genome sequencing project for genomic taxonomy and phylogenomics of Bacillus-like bacteria.</title>
        <authorList>
            <person name="Liu B."/>
            <person name="Wang J."/>
            <person name="Zhu Y."/>
            <person name="Liu G."/>
            <person name="Chen Q."/>
            <person name="Chen Z."/>
            <person name="Lan J."/>
            <person name="Che J."/>
            <person name="Ge C."/>
            <person name="Shi H."/>
            <person name="Pan Z."/>
            <person name="Liu X."/>
        </authorList>
    </citation>
    <scope>NUCLEOTIDE SEQUENCE [LARGE SCALE GENOMIC DNA]</scope>
    <source>
        <strain evidence="13 14">LMG 18435</strain>
    </source>
</reference>
<dbReference type="InterPro" id="IPR008927">
    <property type="entry name" value="6-PGluconate_DH-like_C_sf"/>
</dbReference>
<dbReference type="FunFam" id="3.40.50.720:FF:000208">
    <property type="entry name" value="Prephenate dehydrogenase"/>
    <property type="match status" value="1"/>
</dbReference>
<dbReference type="GO" id="GO:0004665">
    <property type="term" value="F:prephenate dehydrogenase (NADP+) activity"/>
    <property type="evidence" value="ECO:0007669"/>
    <property type="project" value="InterPro"/>
</dbReference>
<dbReference type="InterPro" id="IPR002912">
    <property type="entry name" value="ACT_dom"/>
</dbReference>
<dbReference type="GO" id="GO:0070403">
    <property type="term" value="F:NAD+ binding"/>
    <property type="evidence" value="ECO:0007669"/>
    <property type="project" value="InterPro"/>
</dbReference>
<evidence type="ECO:0000256" key="1">
    <source>
        <dbReference type="ARBA" id="ARBA00005067"/>
    </source>
</evidence>
<feature type="domain" description="Prephenate/arogenate dehydrogenase" evidence="11">
    <location>
        <begin position="3"/>
        <end position="292"/>
    </location>
</feature>
<evidence type="ECO:0000259" key="11">
    <source>
        <dbReference type="PROSITE" id="PS51176"/>
    </source>
</evidence>
<evidence type="ECO:0000256" key="10">
    <source>
        <dbReference type="ARBA" id="ARBA00049260"/>
    </source>
</evidence>
<keyword evidence="6" id="KW-0028">Amino-acid biosynthesis</keyword>
<dbReference type="Gene3D" id="3.30.70.260">
    <property type="match status" value="1"/>
</dbReference>
<dbReference type="PANTHER" id="PTHR21363:SF0">
    <property type="entry name" value="PREPHENATE DEHYDROGENASE [NADP(+)]"/>
    <property type="match status" value="1"/>
</dbReference>
<keyword evidence="14" id="KW-1185">Reference proteome</keyword>
<dbReference type="InterPro" id="IPR036291">
    <property type="entry name" value="NAD(P)-bd_dom_sf"/>
</dbReference>
<evidence type="ECO:0000256" key="2">
    <source>
        <dbReference type="ARBA" id="ARBA00007964"/>
    </source>
</evidence>
<dbReference type="InterPro" id="IPR046826">
    <property type="entry name" value="PDH_N"/>
</dbReference>
<dbReference type="PROSITE" id="PS51671">
    <property type="entry name" value="ACT"/>
    <property type="match status" value="1"/>
</dbReference>
<evidence type="ECO:0000256" key="3">
    <source>
        <dbReference type="ARBA" id="ARBA00012068"/>
    </source>
</evidence>
<dbReference type="InterPro" id="IPR050812">
    <property type="entry name" value="Preph/Arog_dehydrog"/>
</dbReference>
<dbReference type="UniPathway" id="UPA00122">
    <property type="reaction ID" value="UER00961"/>
</dbReference>
<dbReference type="SUPFAM" id="SSF51735">
    <property type="entry name" value="NAD(P)-binding Rossmann-fold domains"/>
    <property type="match status" value="1"/>
</dbReference>
<dbReference type="EC" id="1.3.1.12" evidence="3"/>
<dbReference type="InterPro" id="IPR046825">
    <property type="entry name" value="PDH_C"/>
</dbReference>
<dbReference type="SUPFAM" id="SSF48179">
    <property type="entry name" value="6-phosphogluconate dehydrogenase C-terminal domain-like"/>
    <property type="match status" value="1"/>
</dbReference>